<evidence type="ECO:0000256" key="1">
    <source>
        <dbReference type="SAM" id="MobiDB-lite"/>
    </source>
</evidence>
<feature type="region of interest" description="Disordered" evidence="1">
    <location>
        <begin position="495"/>
        <end position="583"/>
    </location>
</feature>
<dbReference type="Proteomes" id="UP001365542">
    <property type="component" value="Unassembled WGS sequence"/>
</dbReference>
<feature type="compositionally biased region" description="Low complexity" evidence="1">
    <location>
        <begin position="249"/>
        <end position="265"/>
    </location>
</feature>
<feature type="region of interest" description="Disordered" evidence="1">
    <location>
        <begin position="459"/>
        <end position="483"/>
    </location>
</feature>
<feature type="region of interest" description="Disordered" evidence="1">
    <location>
        <begin position="1"/>
        <end position="428"/>
    </location>
</feature>
<dbReference type="AlphaFoldDB" id="A0AAV9WTI2"/>
<evidence type="ECO:0000313" key="2">
    <source>
        <dbReference type="EMBL" id="KAK6525449.1"/>
    </source>
</evidence>
<keyword evidence="3" id="KW-1185">Reference proteome</keyword>
<accession>A0AAV9WTI2</accession>
<feature type="compositionally biased region" description="Polar residues" evidence="1">
    <location>
        <begin position="51"/>
        <end position="77"/>
    </location>
</feature>
<reference evidence="2 3" key="1">
    <citation type="submission" date="2019-10" db="EMBL/GenBank/DDBJ databases">
        <authorList>
            <person name="Palmer J.M."/>
        </authorList>
    </citation>
    <scope>NUCLEOTIDE SEQUENCE [LARGE SCALE GENOMIC DNA]</scope>
    <source>
        <strain evidence="2 3">TWF694</strain>
    </source>
</reference>
<evidence type="ECO:0000313" key="3">
    <source>
        <dbReference type="Proteomes" id="UP001365542"/>
    </source>
</evidence>
<feature type="compositionally biased region" description="Low complexity" evidence="1">
    <location>
        <begin position="106"/>
        <end position="121"/>
    </location>
</feature>
<feature type="compositionally biased region" description="Low complexity" evidence="1">
    <location>
        <begin position="281"/>
        <end position="301"/>
    </location>
</feature>
<proteinExistence type="predicted"/>
<feature type="compositionally biased region" description="Basic residues" evidence="1">
    <location>
        <begin position="94"/>
        <end position="105"/>
    </location>
</feature>
<feature type="compositionally biased region" description="Pro residues" evidence="1">
    <location>
        <begin position="382"/>
        <end position="405"/>
    </location>
</feature>
<feature type="compositionally biased region" description="Low complexity" evidence="1">
    <location>
        <begin position="643"/>
        <end position="657"/>
    </location>
</feature>
<protein>
    <submittedName>
        <fullName evidence="2">Uncharacterized protein</fullName>
    </submittedName>
</protein>
<feature type="compositionally biased region" description="Low complexity" evidence="1">
    <location>
        <begin position="22"/>
        <end position="47"/>
    </location>
</feature>
<dbReference type="EMBL" id="JAVHJO010000017">
    <property type="protein sequence ID" value="KAK6525449.1"/>
    <property type="molecule type" value="Genomic_DNA"/>
</dbReference>
<feature type="compositionally biased region" description="Polar residues" evidence="1">
    <location>
        <begin position="459"/>
        <end position="474"/>
    </location>
</feature>
<feature type="compositionally biased region" description="Polar residues" evidence="1">
    <location>
        <begin position="1033"/>
        <end position="1059"/>
    </location>
</feature>
<feature type="compositionally biased region" description="Polar residues" evidence="1">
    <location>
        <begin position="498"/>
        <end position="519"/>
    </location>
</feature>
<feature type="region of interest" description="Disordered" evidence="1">
    <location>
        <begin position="626"/>
        <end position="670"/>
    </location>
</feature>
<sequence>MAAVAAKRGDHQRSNSSTSAVTATRNSNSRNFSSTSSTTTSTTSQHRLSSHITSTTSSGASHTNPASNTIANTVDGTASSASASASVPATSQSARRRLTSSKRHSSTSTTSTPSGPVSPLVPNKPVSGRPDSSTTVSPYNTPIAPNKRHSAGSADLTSRARSAANPLRQPSTSSSSSAPAPRHTRRSSDGPTASTRKGADSATTTPGVTTSNSTTAPNTTRSAAPGSSRTTTSSSRTTATSGPSPPSKATPSTRTSTSTSSTATKPQPPATKPASNRLTVSASANSSRASSRAASSKSTSPAPIPSNSPVPPTPPPSAPPPPEVTTAGIPPHIQAELDKNASIQLSQPPRRAKAPARFSSNGIATADAPPPSLAYRVIPLTVAPPPPAPAIPPPPQAPQPPPPRPSVEDEVEDFKYPPPLEEDSGKPAPVTIEIDDRYLSRQPQEAAVMTTYESDQFSRTNGGVLNNGMSTGKYNATVEDDEPTIKDIQRLAQEERNFTNSPNLSNQSSVRTPGSQNSDDPFLSLARSSTPRSQALLDAQARQERRRTRMMQYSVNSGRTSGLSHEYGSTISSRQAKSTTASTIVSDDSFGGVELSNDVAPYLTPGDPTTDADQTLGHRSSFLRRQREAQNGHARSVSEMPPRTTVTRVNGTTVNEVPTAVPRPATQSSNVLRSPISTLIENDRAQNAAQNRLGVNDDAQSTISSGTVWDELDELKMRIKRLELTGTLPPASSLSGVTGSGISNSSGDRPRTGTTAATTVSNSPRHQHQQISETVAAPSTAPAANGPPPTIHPVLYAALAKTKTVLPDHIIKALDALAGDTLNLAEAVGSTGQSTMSINAALNSPEKQLITDRQIRRKVDNVCRSLTELCIALADGRMPFGQESDMQVQTVPVQPQHPQIQQPQIQQQLPPQPQIQQQQQIQTSNFPMRAEDPIERSNTAFDYRSPSAIGHRIDREATVTPNSAARAHARFEARRASLLGAPSPQFISRQEASPSPQPGANRLSHRNSMSLRDRQRASMVEPEDELEIPQAPNYRSPSRASNMNTSQISPMRTSYGGQTYESSPMQRTLTLREQRAQQQAQLNQDIGNSSLLSTTGLQHRRTYSTATTVTAPPQNTGLGLGSGQRRSYLDRERGIVEPNIGTAMTTGSGIGSASQPIDISRRRTEYLRAANGREQDMAYSPPTSIAGGGVAGSITGRTRTASVSSRVGSVRTRTNMLGSNYTAGGFDTGLGLGRDRILNTTRR</sequence>
<organism evidence="2 3">
    <name type="scientific">Orbilia ellipsospora</name>
    <dbReference type="NCBI Taxonomy" id="2528407"/>
    <lineage>
        <taxon>Eukaryota</taxon>
        <taxon>Fungi</taxon>
        <taxon>Dikarya</taxon>
        <taxon>Ascomycota</taxon>
        <taxon>Pezizomycotina</taxon>
        <taxon>Orbiliomycetes</taxon>
        <taxon>Orbiliales</taxon>
        <taxon>Orbiliaceae</taxon>
        <taxon>Orbilia</taxon>
    </lineage>
</organism>
<feature type="region of interest" description="Disordered" evidence="1">
    <location>
        <begin position="727"/>
        <end position="788"/>
    </location>
</feature>
<feature type="region of interest" description="Disordered" evidence="1">
    <location>
        <begin position="986"/>
        <end position="1059"/>
    </location>
</feature>
<name>A0AAV9WTI2_9PEZI</name>
<gene>
    <name evidence="2" type="ORF">TWF694_005585</name>
</gene>
<feature type="compositionally biased region" description="Pro residues" evidence="1">
    <location>
        <begin position="302"/>
        <end position="323"/>
    </location>
</feature>
<feature type="compositionally biased region" description="Polar residues" evidence="1">
    <location>
        <begin position="130"/>
        <end position="140"/>
    </location>
</feature>
<feature type="compositionally biased region" description="Polar residues" evidence="1">
    <location>
        <begin position="730"/>
        <end position="773"/>
    </location>
</feature>
<feature type="compositionally biased region" description="Low complexity" evidence="1">
    <location>
        <begin position="78"/>
        <end position="93"/>
    </location>
</feature>
<comment type="caution">
    <text evidence="2">The sequence shown here is derived from an EMBL/GenBank/DDBJ whole genome shotgun (WGS) entry which is preliminary data.</text>
</comment>
<feature type="compositionally biased region" description="Low complexity" evidence="1">
    <location>
        <begin position="170"/>
        <end position="181"/>
    </location>
</feature>
<feature type="compositionally biased region" description="Low complexity" evidence="1">
    <location>
        <begin position="200"/>
        <end position="242"/>
    </location>
</feature>
<dbReference type="PRINTS" id="PR01217">
    <property type="entry name" value="PRICHEXTENSN"/>
</dbReference>
<feature type="compositionally biased region" description="Polar residues" evidence="1">
    <location>
        <begin position="551"/>
        <end position="583"/>
    </location>
</feature>